<dbReference type="GO" id="GO:0016114">
    <property type="term" value="P:terpenoid biosynthetic process"/>
    <property type="evidence" value="ECO:0007669"/>
    <property type="project" value="TreeGrafter"/>
</dbReference>
<reference evidence="13 14" key="1">
    <citation type="journal article" name="Nat. Commun.">
        <title>Undinarchaeota illuminate DPANN phylogeny and the impact of gene transfer on archaeal evolution.</title>
        <authorList>
            <person name="Dombrowski N."/>
            <person name="Williams T.A."/>
            <person name="Sun J."/>
            <person name="Woodcroft B.J."/>
            <person name="Lee J.H."/>
            <person name="Minh B.Q."/>
            <person name="Rinke C."/>
            <person name="Spang A."/>
        </authorList>
    </citation>
    <scope>NUCLEOTIDE SEQUENCE [LARGE SCALE GENOMIC DNA]</scope>
    <source>
        <strain evidence="13">MAG_bin17</strain>
    </source>
</reference>
<dbReference type="GO" id="GO:0005524">
    <property type="term" value="F:ATP binding"/>
    <property type="evidence" value="ECO:0007669"/>
    <property type="project" value="UniProtKB-KW"/>
</dbReference>
<evidence type="ECO:0000256" key="5">
    <source>
        <dbReference type="ARBA" id="ARBA00022741"/>
    </source>
</evidence>
<feature type="site" description="Transition state stabilizer" evidence="11">
    <location>
        <position position="21"/>
    </location>
</feature>
<dbReference type="PIRSF" id="PIRSF016496">
    <property type="entry name" value="Kin_FomA"/>
    <property type="match status" value="1"/>
</dbReference>
<evidence type="ECO:0000259" key="12">
    <source>
        <dbReference type="Pfam" id="PF00696"/>
    </source>
</evidence>
<dbReference type="CDD" id="cd04241">
    <property type="entry name" value="AAK_FomA-like"/>
    <property type="match status" value="1"/>
</dbReference>
<protein>
    <recommendedName>
        <fullName evidence="3">Isopentenyl phosphate kinase</fullName>
        <ecNumber evidence="2">2.7.4.26</ecNumber>
    </recommendedName>
</protein>
<evidence type="ECO:0000256" key="3">
    <source>
        <dbReference type="ARBA" id="ARBA00017267"/>
    </source>
</evidence>
<dbReference type="PANTHER" id="PTHR43654">
    <property type="entry name" value="GLUTAMATE 5-KINASE"/>
    <property type="match status" value="1"/>
</dbReference>
<evidence type="ECO:0000256" key="9">
    <source>
        <dbReference type="ARBA" id="ARBA00049063"/>
    </source>
</evidence>
<feature type="binding site" evidence="10">
    <location>
        <position position="221"/>
    </location>
    <ligand>
        <name>ATP</name>
        <dbReference type="ChEBI" id="CHEBI:30616"/>
    </ligand>
</feature>
<name>A0A832X4X3_9ARCH</name>
<evidence type="ECO:0000256" key="8">
    <source>
        <dbReference type="ARBA" id="ARBA00023229"/>
    </source>
</evidence>
<comment type="catalytic activity">
    <reaction evidence="9">
        <text>isopentenyl phosphate + ATP = isopentenyl diphosphate + ADP</text>
        <dbReference type="Rhea" id="RHEA:33963"/>
        <dbReference type="ChEBI" id="CHEBI:30616"/>
        <dbReference type="ChEBI" id="CHEBI:65078"/>
        <dbReference type="ChEBI" id="CHEBI:128769"/>
        <dbReference type="ChEBI" id="CHEBI:456216"/>
        <dbReference type="EC" id="2.7.4.26"/>
    </reaction>
</comment>
<feature type="binding site" evidence="10">
    <location>
        <begin position="12"/>
        <end position="16"/>
    </location>
    <ligand>
        <name>ATP</name>
        <dbReference type="ChEBI" id="CHEBI:30616"/>
    </ligand>
</feature>
<evidence type="ECO:0000313" key="13">
    <source>
        <dbReference type="EMBL" id="HIJ99284.1"/>
    </source>
</evidence>
<keyword evidence="6 13" id="KW-0418">Kinase</keyword>
<feature type="binding site" evidence="10">
    <location>
        <position position="59"/>
    </location>
    <ligand>
        <name>substrate</name>
    </ligand>
</feature>
<keyword evidence="14" id="KW-1185">Reference proteome</keyword>
<dbReference type="GO" id="GO:0102043">
    <property type="term" value="F:isopentenyl phosphate kinase activity"/>
    <property type="evidence" value="ECO:0007669"/>
    <property type="project" value="UniProtKB-EC"/>
</dbReference>
<evidence type="ECO:0000256" key="10">
    <source>
        <dbReference type="PIRSR" id="PIRSR016496-1"/>
    </source>
</evidence>
<feature type="binding site" evidence="10">
    <location>
        <position position="54"/>
    </location>
    <ligand>
        <name>substrate</name>
    </ligand>
</feature>
<keyword evidence="5 10" id="KW-0547">Nucleotide-binding</keyword>
<dbReference type="EC" id="2.7.4.26" evidence="2"/>
<keyword evidence="8" id="KW-0414">Isoprene biosynthesis</keyword>
<dbReference type="Pfam" id="PF00696">
    <property type="entry name" value="AA_kinase"/>
    <property type="match status" value="1"/>
</dbReference>
<feature type="binding site" evidence="10">
    <location>
        <position position="225"/>
    </location>
    <ligand>
        <name>ATP</name>
        <dbReference type="ChEBI" id="CHEBI:30616"/>
    </ligand>
</feature>
<feature type="binding site" evidence="10">
    <location>
        <position position="55"/>
    </location>
    <ligand>
        <name>ATP</name>
        <dbReference type="ChEBI" id="CHEBI:30616"/>
    </ligand>
</feature>
<dbReference type="GO" id="GO:0005829">
    <property type="term" value="C:cytosol"/>
    <property type="evidence" value="ECO:0007669"/>
    <property type="project" value="TreeGrafter"/>
</dbReference>
<keyword evidence="4" id="KW-0808">Transferase</keyword>
<dbReference type="Gene3D" id="3.40.1160.10">
    <property type="entry name" value="Acetylglutamate kinase-like"/>
    <property type="match status" value="1"/>
</dbReference>
<dbReference type="InterPro" id="IPR024192">
    <property type="entry name" value="Fosfomycin_R_FomA-type"/>
</dbReference>
<gene>
    <name evidence="13" type="ORF">H1011_00485</name>
</gene>
<dbReference type="PANTHER" id="PTHR43654:SF1">
    <property type="entry name" value="ISOPENTENYL PHOSPHATE KINASE"/>
    <property type="match status" value="1"/>
</dbReference>
<organism evidence="13 14">
    <name type="scientific">Candidatus Undinarchaeum marinum</name>
    <dbReference type="NCBI Taxonomy" id="2756141"/>
    <lineage>
        <taxon>Archaea</taxon>
        <taxon>Candidatus Undinarchaeota</taxon>
        <taxon>Candidatus Undinarchaeia</taxon>
        <taxon>Candidatus Undinarchaeales</taxon>
        <taxon>Candidatus Undinarchaeaceae</taxon>
        <taxon>Candidatus Undinarchaeum</taxon>
    </lineage>
</organism>
<feature type="domain" description="Aspartate/glutamate/uridylate kinase" evidence="12">
    <location>
        <begin position="7"/>
        <end position="243"/>
    </location>
</feature>
<accession>A0A832X4X3</accession>
<dbReference type="EMBL" id="DVAD01000003">
    <property type="protein sequence ID" value="HIJ99284.1"/>
    <property type="molecule type" value="Genomic_DNA"/>
</dbReference>
<comment type="caution">
    <text evidence="13">The sequence shown here is derived from an EMBL/GenBank/DDBJ whole genome shotgun (WGS) entry which is preliminary data.</text>
</comment>
<dbReference type="InterPro" id="IPR036393">
    <property type="entry name" value="AceGlu_kinase-like_sf"/>
</dbReference>
<dbReference type="AlphaFoldDB" id="A0A832X4X3"/>
<sequence length="268" mass="29136">MSEDVKKTVFVKLGGSAITHKGKESQANLPVIDLSSSQISELYNDFSLILAHGGGGFAHPVAERHNVSKGIEKCKALGLANTRMAIQGLNSIVLTSLLSKEVPALTISPSTCSEMENGRFTDFNLSPIHHAQKLGAVPLLHGDVVYDSVKGCSVASTEMIFSYLSTRIKPERIVIGANVDGVFWDNPDNGKRELVEEINSRNLEDVLSAVEEPKTSDVTGGMRHKIEELYNISKHKIEIFIVNLSKKNYLRGAILGKPEVGTRIKAGE</sequence>
<dbReference type="NCBIfam" id="NF040647">
    <property type="entry name" value="IPPK_Arch"/>
    <property type="match status" value="1"/>
</dbReference>
<dbReference type="SUPFAM" id="SSF53633">
    <property type="entry name" value="Carbamate kinase-like"/>
    <property type="match status" value="1"/>
</dbReference>
<proteinExistence type="inferred from homology"/>
<feature type="binding site" evidence="10">
    <location>
        <position position="157"/>
    </location>
    <ligand>
        <name>substrate</name>
    </ligand>
</feature>
<evidence type="ECO:0000256" key="2">
    <source>
        <dbReference type="ARBA" id="ARBA00012908"/>
    </source>
</evidence>
<comment type="similarity">
    <text evidence="1">Belongs to the isopentenyl phosphate kinase family.</text>
</comment>
<evidence type="ECO:0000256" key="1">
    <source>
        <dbReference type="ARBA" id="ARBA00010540"/>
    </source>
</evidence>
<evidence type="ECO:0000313" key="14">
    <source>
        <dbReference type="Proteomes" id="UP000604391"/>
    </source>
</evidence>
<evidence type="ECO:0000256" key="11">
    <source>
        <dbReference type="PIRSR" id="PIRSR016496-2"/>
    </source>
</evidence>
<evidence type="ECO:0000256" key="6">
    <source>
        <dbReference type="ARBA" id="ARBA00022777"/>
    </source>
</evidence>
<evidence type="ECO:0000256" key="7">
    <source>
        <dbReference type="ARBA" id="ARBA00022840"/>
    </source>
</evidence>
<evidence type="ECO:0000256" key="4">
    <source>
        <dbReference type="ARBA" id="ARBA00022679"/>
    </source>
</evidence>
<dbReference type="GO" id="GO:0016301">
    <property type="term" value="F:kinase activity"/>
    <property type="evidence" value="ECO:0007669"/>
    <property type="project" value="UniProtKB-KW"/>
</dbReference>
<dbReference type="InterPro" id="IPR001048">
    <property type="entry name" value="Asp/Glu/Uridylate_kinase"/>
</dbReference>
<keyword evidence="7 10" id="KW-0067">ATP-binding</keyword>
<dbReference type="Proteomes" id="UP000604391">
    <property type="component" value="Unassembled WGS sequence"/>
</dbReference>